<dbReference type="RefSeq" id="WP_082007669.1">
    <property type="nucleotide sequence ID" value="NZ_CP083911.1"/>
</dbReference>
<dbReference type="Pfam" id="PF09002">
    <property type="entry name" value="Card1_endonuc"/>
    <property type="match status" value="1"/>
</dbReference>
<feature type="domain" description="Card1 CARF" evidence="2">
    <location>
        <begin position="14"/>
        <end position="141"/>
    </location>
</feature>
<dbReference type="STRING" id="307486.GCA_000807215_02715"/>
<dbReference type="CDD" id="cd22364">
    <property type="entry name" value="VC1899-like"/>
    <property type="match status" value="1"/>
</dbReference>
<proteinExistence type="predicted"/>
<dbReference type="Proteomes" id="UP000317763">
    <property type="component" value="Unassembled WGS sequence"/>
</dbReference>
<feature type="domain" description="Card1 endonuclease" evidence="1">
    <location>
        <begin position="247"/>
        <end position="386"/>
    </location>
</feature>
<dbReference type="InterPro" id="IPR011335">
    <property type="entry name" value="Restrct_endonuc-II-like"/>
</dbReference>
<dbReference type="Gene3D" id="3.40.50.10770">
    <property type="entry name" value="Hypothetical protein VC1899 like domain (Restriction endonuclease-like)"/>
    <property type="match status" value="1"/>
</dbReference>
<dbReference type="InterPro" id="IPR011856">
    <property type="entry name" value="tRNA_endonuc-like_dom_sf"/>
</dbReference>
<accession>A0A554X262</accession>
<evidence type="ECO:0000259" key="1">
    <source>
        <dbReference type="Pfam" id="PF09002"/>
    </source>
</evidence>
<dbReference type="SUPFAM" id="SSF52980">
    <property type="entry name" value="Restriction endonuclease-like"/>
    <property type="match status" value="1"/>
</dbReference>
<dbReference type="Gene3D" id="3.40.1350.10">
    <property type="match status" value="1"/>
</dbReference>
<dbReference type="Gene3D" id="1.10.10.680">
    <property type="entry name" value="Hypothetical protein VC1899 (Restriction endonuclease-like)"/>
    <property type="match status" value="1"/>
</dbReference>
<comment type="caution">
    <text evidence="3">The sequence shown here is derived from an EMBL/GenBank/DDBJ whole genome shotgun (WGS) entry which is preliminary data.</text>
</comment>
<keyword evidence="4" id="KW-1185">Reference proteome</keyword>
<dbReference type="OrthoDB" id="8477283at2"/>
<evidence type="ECO:0000259" key="2">
    <source>
        <dbReference type="Pfam" id="PF23400"/>
    </source>
</evidence>
<evidence type="ECO:0000313" key="3">
    <source>
        <dbReference type="EMBL" id="TSE29912.1"/>
    </source>
</evidence>
<dbReference type="Pfam" id="PF23400">
    <property type="entry name" value="CARF_Card1"/>
    <property type="match status" value="1"/>
</dbReference>
<organism evidence="3 4">
    <name type="scientific">Tepidimonas taiwanensis</name>
    <dbReference type="NCBI Taxonomy" id="307486"/>
    <lineage>
        <taxon>Bacteria</taxon>
        <taxon>Pseudomonadati</taxon>
        <taxon>Pseudomonadota</taxon>
        <taxon>Betaproteobacteria</taxon>
        <taxon>Burkholderiales</taxon>
        <taxon>Tepidimonas</taxon>
    </lineage>
</organism>
<name>A0A554X262_9BURK</name>
<dbReference type="InterPro" id="IPR015093">
    <property type="entry name" value="Card1_endonucl_dom"/>
</dbReference>
<dbReference type="EMBL" id="VJOM01000028">
    <property type="protein sequence ID" value="TSE29912.1"/>
    <property type="molecule type" value="Genomic_DNA"/>
</dbReference>
<dbReference type="AlphaFoldDB" id="A0A554X262"/>
<protein>
    <recommendedName>
        <fullName evidence="5">CRISPR-associated protein</fullName>
    </recommendedName>
</protein>
<gene>
    <name evidence="3" type="ORF">Ttaiw_02135</name>
</gene>
<evidence type="ECO:0000313" key="4">
    <source>
        <dbReference type="Proteomes" id="UP000317763"/>
    </source>
</evidence>
<sequence>MAQQTLGEPRAHTHVCLVSAQATPNLLPLLDTATAPKRVVMLVSEDMQQRAQWLADVIRPRGIAVETLSIPDAWDMHGISDLLLGWLDKQPDGGRGVALNVTGGTKPMAMAAQQAFALAELPVFYVHHERDELLWLTPRQPPTPLNGRMRLEGFLHAHGWAVLERPSPRRLPAALRALTQELVAQASALEQGLGRLNWYAHQCEAAQDLVVEVDGRDLAHPGFAALLDKFATAGALTFDGRRVRFADEEARFFCNGGWLEEHVAAVAEEVRAAARIQDLAVNLKVRTLDNHLRGDAGSNELDVAFLARHRLHIVECKTRSFRERHSAAEAVYKLDSLTALGGLNTRGMLVSYRRLSDGDRQRAADLKIRTVVGGAIANLRNELLRWIGTR</sequence>
<dbReference type="InterPro" id="IPR056339">
    <property type="entry name" value="CARF_Card1"/>
</dbReference>
<evidence type="ECO:0008006" key="5">
    <source>
        <dbReference type="Google" id="ProtNLM"/>
    </source>
</evidence>
<reference evidence="3 4" key="1">
    <citation type="submission" date="2019-07" db="EMBL/GenBank/DDBJ databases">
        <title>Tepidimonas taiwanensis I1-1 draft genome.</title>
        <authorList>
            <person name="Da Costa M.S."/>
            <person name="Froufe H.J.C."/>
            <person name="Egas C."/>
            <person name="Albuquerque L."/>
        </authorList>
    </citation>
    <scope>NUCLEOTIDE SEQUENCE [LARGE SCALE GENOMIC DNA]</scope>
    <source>
        <strain evidence="3 4">I1-1</strain>
    </source>
</reference>
<dbReference type="GO" id="GO:0003676">
    <property type="term" value="F:nucleic acid binding"/>
    <property type="evidence" value="ECO:0007669"/>
    <property type="project" value="InterPro"/>
</dbReference>